<organism evidence="12 13">
    <name type="scientific">Myripristis murdjan</name>
    <name type="common">pinecone soldierfish</name>
    <dbReference type="NCBI Taxonomy" id="586833"/>
    <lineage>
        <taxon>Eukaryota</taxon>
        <taxon>Metazoa</taxon>
        <taxon>Chordata</taxon>
        <taxon>Craniata</taxon>
        <taxon>Vertebrata</taxon>
        <taxon>Euteleostomi</taxon>
        <taxon>Actinopterygii</taxon>
        <taxon>Neopterygii</taxon>
        <taxon>Teleostei</taxon>
        <taxon>Neoteleostei</taxon>
        <taxon>Acanthomorphata</taxon>
        <taxon>Holocentriformes</taxon>
        <taxon>Holocentridae</taxon>
        <taxon>Myripristis</taxon>
    </lineage>
</organism>
<feature type="domain" description="C2H2-type" evidence="11">
    <location>
        <begin position="175"/>
        <end position="202"/>
    </location>
</feature>
<dbReference type="GO" id="GO:0043565">
    <property type="term" value="F:sequence-specific DNA binding"/>
    <property type="evidence" value="ECO:0007669"/>
    <property type="project" value="TreeGrafter"/>
</dbReference>
<dbReference type="AlphaFoldDB" id="A0A667WPC7"/>
<feature type="domain" description="C2H2-type" evidence="11">
    <location>
        <begin position="301"/>
        <end position="329"/>
    </location>
</feature>
<evidence type="ECO:0000256" key="2">
    <source>
        <dbReference type="ARBA" id="ARBA00022723"/>
    </source>
</evidence>
<feature type="domain" description="C2H2-type" evidence="11">
    <location>
        <begin position="109"/>
        <end position="136"/>
    </location>
</feature>
<evidence type="ECO:0000256" key="8">
    <source>
        <dbReference type="ARBA" id="ARBA00023242"/>
    </source>
</evidence>
<accession>A0A667WPC7</accession>
<feature type="domain" description="C2H2-type" evidence="11">
    <location>
        <begin position="329"/>
        <end position="356"/>
    </location>
</feature>
<dbReference type="InterPro" id="IPR036236">
    <property type="entry name" value="Znf_C2H2_sf"/>
</dbReference>
<dbReference type="Pfam" id="PF13912">
    <property type="entry name" value="zf-C2H2_6"/>
    <property type="match status" value="1"/>
</dbReference>
<gene>
    <name evidence="12" type="primary">LOC115368185</name>
</gene>
<evidence type="ECO:0000313" key="12">
    <source>
        <dbReference type="Ensembl" id="ENSMMDP00005003508.1"/>
    </source>
</evidence>
<keyword evidence="6" id="KW-0805">Transcription regulation</keyword>
<dbReference type="Pfam" id="PF00096">
    <property type="entry name" value="zf-C2H2"/>
    <property type="match status" value="3"/>
</dbReference>
<feature type="compositionally biased region" description="Basic and acidic residues" evidence="10">
    <location>
        <begin position="338"/>
        <end position="363"/>
    </location>
</feature>
<dbReference type="GeneTree" id="ENSGT00940000166158"/>
<reference evidence="12" key="3">
    <citation type="submission" date="2025-09" db="UniProtKB">
        <authorList>
            <consortium name="Ensembl"/>
        </authorList>
    </citation>
    <scope>IDENTIFICATION</scope>
</reference>
<keyword evidence="5" id="KW-0862">Zinc</keyword>
<keyword evidence="13" id="KW-1185">Reference proteome</keyword>
<reference evidence="12" key="2">
    <citation type="submission" date="2025-08" db="UniProtKB">
        <authorList>
            <consortium name="Ensembl"/>
        </authorList>
    </citation>
    <scope>IDENTIFICATION</scope>
</reference>
<feature type="domain" description="C2H2-type" evidence="11">
    <location>
        <begin position="266"/>
        <end position="295"/>
    </location>
</feature>
<keyword evidence="8" id="KW-0539">Nucleus</keyword>
<dbReference type="SMART" id="SM00384">
    <property type="entry name" value="AT_hook"/>
    <property type="match status" value="2"/>
</dbReference>
<feature type="compositionally biased region" description="Basic and acidic residues" evidence="10">
    <location>
        <begin position="218"/>
        <end position="234"/>
    </location>
</feature>
<reference evidence="12" key="1">
    <citation type="submission" date="2019-06" db="EMBL/GenBank/DDBJ databases">
        <authorList>
            <consortium name="Wellcome Sanger Institute Data Sharing"/>
        </authorList>
    </citation>
    <scope>NUCLEOTIDE SEQUENCE [LARGE SCALE GENOMIC DNA]</scope>
</reference>
<dbReference type="PANTHER" id="PTHR24408:SF58">
    <property type="entry name" value="TRANSCRIPTION FACTOR (TFIIIA), PUTATIVE (AFU_ORTHOLOGUE AFUA_1G05150)-RELATED"/>
    <property type="match status" value="1"/>
</dbReference>
<evidence type="ECO:0000256" key="4">
    <source>
        <dbReference type="ARBA" id="ARBA00022771"/>
    </source>
</evidence>
<comment type="similarity">
    <text evidence="1">Belongs to the krueppel C2H2-type zinc-finger protein family.</text>
</comment>
<feature type="compositionally biased region" description="Basic residues" evidence="10">
    <location>
        <begin position="208"/>
        <end position="217"/>
    </location>
</feature>
<keyword evidence="7" id="KW-0804">Transcription</keyword>
<dbReference type="Proteomes" id="UP000472263">
    <property type="component" value="Chromosome 11"/>
</dbReference>
<proteinExistence type="inferred from homology"/>
<dbReference type="InParanoid" id="A0A667WPC7"/>
<evidence type="ECO:0000256" key="10">
    <source>
        <dbReference type="SAM" id="MobiDB-lite"/>
    </source>
</evidence>
<dbReference type="GO" id="GO:0005634">
    <property type="term" value="C:nucleus"/>
    <property type="evidence" value="ECO:0007669"/>
    <property type="project" value="TreeGrafter"/>
</dbReference>
<dbReference type="InterPro" id="IPR017956">
    <property type="entry name" value="AT_hook_DNA-bd_motif"/>
</dbReference>
<evidence type="ECO:0000256" key="5">
    <source>
        <dbReference type="ARBA" id="ARBA00022833"/>
    </source>
</evidence>
<dbReference type="SUPFAM" id="SSF57667">
    <property type="entry name" value="beta-beta-alpha zinc fingers"/>
    <property type="match status" value="3"/>
</dbReference>
<dbReference type="GO" id="GO:0008270">
    <property type="term" value="F:zinc ion binding"/>
    <property type="evidence" value="ECO:0007669"/>
    <property type="project" value="UniProtKB-KW"/>
</dbReference>
<feature type="region of interest" description="Disordered" evidence="10">
    <location>
        <begin position="286"/>
        <end position="363"/>
    </location>
</feature>
<dbReference type="GO" id="GO:0000981">
    <property type="term" value="F:DNA-binding transcription factor activity, RNA polymerase II-specific"/>
    <property type="evidence" value="ECO:0007669"/>
    <property type="project" value="TreeGrafter"/>
</dbReference>
<dbReference type="Ensembl" id="ENSMMDT00005003601.1">
    <property type="protein sequence ID" value="ENSMMDP00005003508.1"/>
    <property type="gene ID" value="ENSMMDG00005001960.1"/>
</dbReference>
<dbReference type="Gene3D" id="3.30.160.60">
    <property type="entry name" value="Classic Zinc Finger"/>
    <property type="match status" value="4"/>
</dbReference>
<evidence type="ECO:0000256" key="1">
    <source>
        <dbReference type="ARBA" id="ARBA00006991"/>
    </source>
</evidence>
<evidence type="ECO:0000313" key="13">
    <source>
        <dbReference type="Proteomes" id="UP000472263"/>
    </source>
</evidence>
<dbReference type="FunFam" id="3.30.160.60:FF:000761">
    <property type="entry name" value="Zinc finger protein 449"/>
    <property type="match status" value="1"/>
</dbReference>
<dbReference type="PROSITE" id="PS00028">
    <property type="entry name" value="ZINC_FINGER_C2H2_1"/>
    <property type="match status" value="6"/>
</dbReference>
<feature type="domain" description="C2H2-type" evidence="11">
    <location>
        <begin position="80"/>
        <end position="107"/>
    </location>
</feature>
<evidence type="ECO:0000256" key="9">
    <source>
        <dbReference type="PROSITE-ProRule" id="PRU00042"/>
    </source>
</evidence>
<evidence type="ECO:0000259" key="11">
    <source>
        <dbReference type="PROSITE" id="PS50157"/>
    </source>
</evidence>
<evidence type="ECO:0000256" key="7">
    <source>
        <dbReference type="ARBA" id="ARBA00023163"/>
    </source>
</evidence>
<feature type="region of interest" description="Disordered" evidence="10">
    <location>
        <begin position="206"/>
        <end position="265"/>
    </location>
</feature>
<keyword evidence="2" id="KW-0479">Metal-binding</keyword>
<evidence type="ECO:0000256" key="3">
    <source>
        <dbReference type="ARBA" id="ARBA00022737"/>
    </source>
</evidence>
<feature type="domain" description="C2H2-type" evidence="11">
    <location>
        <begin position="137"/>
        <end position="165"/>
    </location>
</feature>
<evidence type="ECO:0000256" key="6">
    <source>
        <dbReference type="ARBA" id="ARBA00023015"/>
    </source>
</evidence>
<dbReference type="PANTHER" id="PTHR24408">
    <property type="entry name" value="ZINC FINGER PROTEIN"/>
    <property type="match status" value="1"/>
</dbReference>
<keyword evidence="3" id="KW-0677">Repeat</keyword>
<dbReference type="SMART" id="SM00355">
    <property type="entry name" value="ZnF_C2H2"/>
    <property type="match status" value="8"/>
</dbReference>
<dbReference type="PROSITE" id="PS50157">
    <property type="entry name" value="ZINC_FINGER_C2H2_2"/>
    <property type="match status" value="7"/>
</dbReference>
<keyword evidence="4 9" id="KW-0863">Zinc-finger</keyword>
<sequence length="363" mass="41555">NSMELLKIEQVIVGSEMMSTSAETKPEPVNPSLPSYQHDSLQCFQCFITFCNSKAKERHMRKSHREEYKQQLQQQSDRVFTCYVCDRSFSCSEALTQHQASHNGEDKPFRCTYCQDTFRTFSELTSHRRQECTERQYICKDCSMVFRSPARLRTHRIATHPQPQEEEEADDTKTYRCGKCSRGFQTEEELVQHQETFAGKQKCYVKPPLRKRGRPPKKAAEKEMTVNKKSKEEGGAAAEEEGNDKSSTKSRGRPPKEQQAQTELKIPCPEADCDLIFPSVAALRAHKKVHHGPPPPPRKAHPCNECEESYARPEQLKAHVARAHSSTRHNCPTCGKSFGRESNLKAHQKTHTEGEEAEDTDKR</sequence>
<name>A0A667WPC7_9TELE</name>
<dbReference type="InterPro" id="IPR013087">
    <property type="entry name" value="Znf_C2H2_type"/>
</dbReference>
<protein>
    <recommendedName>
        <fullName evidence="11">C2H2-type domain-containing protein</fullName>
    </recommendedName>
</protein>